<evidence type="ECO:0000256" key="1">
    <source>
        <dbReference type="SAM" id="Phobius"/>
    </source>
</evidence>
<organism evidence="2 3">
    <name type="scientific">Ornithinibacillus caprae</name>
    <dbReference type="NCBI Taxonomy" id="2678566"/>
    <lineage>
        <taxon>Bacteria</taxon>
        <taxon>Bacillati</taxon>
        <taxon>Bacillota</taxon>
        <taxon>Bacilli</taxon>
        <taxon>Bacillales</taxon>
        <taxon>Bacillaceae</taxon>
        <taxon>Ornithinibacillus</taxon>
    </lineage>
</organism>
<sequence length="71" mass="8261">MHEIFGFGSTWPMVGMLVFWILLIVIGFYLVANFVNGGQTKQTKEDLLKERLARGDIDKEKYEELLKIIKK</sequence>
<proteinExistence type="predicted"/>
<dbReference type="EMBL" id="WOCA01000009">
    <property type="protein sequence ID" value="MUK89212.1"/>
    <property type="molecule type" value="Genomic_DNA"/>
</dbReference>
<gene>
    <name evidence="2" type="ORF">GMD78_12600</name>
</gene>
<feature type="transmembrane region" description="Helical" evidence="1">
    <location>
        <begin position="12"/>
        <end position="35"/>
    </location>
</feature>
<keyword evidence="1" id="KW-1133">Transmembrane helix</keyword>
<dbReference type="AlphaFoldDB" id="A0A6N8FHR6"/>
<dbReference type="Proteomes" id="UP000469125">
    <property type="component" value="Unassembled WGS sequence"/>
</dbReference>
<evidence type="ECO:0000313" key="3">
    <source>
        <dbReference type="Proteomes" id="UP000469125"/>
    </source>
</evidence>
<accession>A0A6N8FHR6</accession>
<evidence type="ECO:0000313" key="2">
    <source>
        <dbReference type="EMBL" id="MUK89212.1"/>
    </source>
</evidence>
<keyword evidence="1" id="KW-0812">Transmembrane</keyword>
<comment type="caution">
    <text evidence="2">The sequence shown here is derived from an EMBL/GenBank/DDBJ whole genome shotgun (WGS) entry which is preliminary data.</text>
</comment>
<protein>
    <submittedName>
        <fullName evidence="2">SHOCT domain-containing protein</fullName>
    </submittedName>
</protein>
<reference evidence="2 3" key="1">
    <citation type="submission" date="2019-11" db="EMBL/GenBank/DDBJ databases">
        <authorList>
            <person name="Li X."/>
        </authorList>
    </citation>
    <scope>NUCLEOTIDE SEQUENCE [LARGE SCALE GENOMIC DNA]</scope>
    <source>
        <strain evidence="2 3">L9</strain>
    </source>
</reference>
<keyword evidence="3" id="KW-1185">Reference proteome</keyword>
<dbReference type="RefSeq" id="WP_155669186.1">
    <property type="nucleotide sequence ID" value="NZ_WOCA01000009.1"/>
</dbReference>
<keyword evidence="1" id="KW-0472">Membrane</keyword>
<name>A0A6N8FHR6_9BACI</name>